<proteinExistence type="predicted"/>
<dbReference type="RefSeq" id="WP_232308761.1">
    <property type="nucleotide sequence ID" value="NZ_CP009515.1"/>
</dbReference>
<dbReference type="EMBL" id="CP009515">
    <property type="protein sequence ID" value="AKB74849.1"/>
    <property type="molecule type" value="Genomic_DNA"/>
</dbReference>
<dbReference type="HOGENOM" id="CLU_153627_0_0_2"/>
<name>A0A0E3S267_9EURY</name>
<gene>
    <name evidence="2" type="ORF">MSLAZ_1588</name>
</gene>
<dbReference type="AlphaFoldDB" id="A0A0E3S267"/>
<organism evidence="2 3">
    <name type="scientific">Methanosarcina lacustris Z-7289</name>
    <dbReference type="NCBI Taxonomy" id="1434111"/>
    <lineage>
        <taxon>Archaea</taxon>
        <taxon>Methanobacteriati</taxon>
        <taxon>Methanobacteriota</taxon>
        <taxon>Stenosarchaea group</taxon>
        <taxon>Methanomicrobia</taxon>
        <taxon>Methanosarcinales</taxon>
        <taxon>Methanosarcinaceae</taxon>
        <taxon>Methanosarcina</taxon>
    </lineage>
</organism>
<evidence type="ECO:0000313" key="2">
    <source>
        <dbReference type="EMBL" id="AKB74849.1"/>
    </source>
</evidence>
<dbReference type="KEGG" id="mls:MSLAZ_1588"/>
<reference evidence="2 3" key="1">
    <citation type="submission" date="2014-07" db="EMBL/GenBank/DDBJ databases">
        <title>Methanogenic archaea and the global carbon cycle.</title>
        <authorList>
            <person name="Henriksen J.R."/>
            <person name="Luke J."/>
            <person name="Reinhart S."/>
            <person name="Benedict M.N."/>
            <person name="Youngblut N.D."/>
            <person name="Metcalf M.E."/>
            <person name="Whitaker R.J."/>
            <person name="Metcalf W.W."/>
        </authorList>
    </citation>
    <scope>NUCLEOTIDE SEQUENCE [LARGE SCALE GENOMIC DNA]</scope>
    <source>
        <strain evidence="2 3">Z-7289</strain>
    </source>
</reference>
<evidence type="ECO:0000313" key="3">
    <source>
        <dbReference type="Proteomes" id="UP000033072"/>
    </source>
</evidence>
<dbReference type="Proteomes" id="UP000033072">
    <property type="component" value="Chromosome"/>
</dbReference>
<accession>A0A0E3S267</accession>
<sequence>MNQMDLIVQKITLLTGSAFLFIVLALVLQFYKVRLLSHSLKLCNWICGLAISSDSPWVKMFVLHLVFFIRILMYLAIVSLEQVDKLTTRSLFRHYLSGNRVVLLEYMSAFTQSSKKVEKCICSLSSQPVNREEQHVRK</sequence>
<dbReference type="GeneID" id="24806345"/>
<protein>
    <submittedName>
        <fullName evidence="2">Uncharacterized protein</fullName>
    </submittedName>
</protein>
<evidence type="ECO:0000256" key="1">
    <source>
        <dbReference type="SAM" id="Phobius"/>
    </source>
</evidence>
<keyword evidence="3" id="KW-1185">Reference proteome</keyword>
<keyword evidence="1" id="KW-0812">Transmembrane</keyword>
<feature type="transmembrane region" description="Helical" evidence="1">
    <location>
        <begin position="12"/>
        <end position="31"/>
    </location>
</feature>
<dbReference type="PATRIC" id="fig|1434111.4.peg.2072"/>
<keyword evidence="1" id="KW-0472">Membrane</keyword>
<feature type="transmembrane region" description="Helical" evidence="1">
    <location>
        <begin position="61"/>
        <end position="80"/>
    </location>
</feature>
<keyword evidence="1" id="KW-1133">Transmembrane helix</keyword>